<dbReference type="HOGENOM" id="CLU_2092668_0_0_11"/>
<dbReference type="STRING" id="1531429.JI75_02410"/>
<keyword evidence="2" id="KW-1185">Reference proteome</keyword>
<dbReference type="AlphaFoldDB" id="A0A0A8B2H9"/>
<reference evidence="2" key="1">
    <citation type="submission" date="2014-08" db="EMBL/GenBank/DDBJ databases">
        <title>Coriobacteriaceae sp. complete genome.</title>
        <authorList>
            <person name="Looft T."/>
            <person name="Bayles D.O."/>
            <person name="Stanton T.B."/>
        </authorList>
    </citation>
    <scope>NUCLEOTIDE SEQUENCE [LARGE SCALE GENOMIC DNA]</scope>
    <source>
        <strain evidence="2">68-1-3</strain>
    </source>
</reference>
<protein>
    <submittedName>
        <fullName evidence="1">Uncharacterized protein</fullName>
    </submittedName>
</protein>
<dbReference type="Proteomes" id="UP000031121">
    <property type="component" value="Chromosome"/>
</dbReference>
<accession>A0A0A8B2H9</accession>
<name>A0A0A8B2H9_9ACTN</name>
<proteinExistence type="predicted"/>
<dbReference type="KEGG" id="cbac:JI75_02410"/>
<organism evidence="1 2">
    <name type="scientific">Berryella intestinalis</name>
    <dbReference type="NCBI Taxonomy" id="1531429"/>
    <lineage>
        <taxon>Bacteria</taxon>
        <taxon>Bacillati</taxon>
        <taxon>Actinomycetota</taxon>
        <taxon>Coriobacteriia</taxon>
        <taxon>Eggerthellales</taxon>
        <taxon>Eggerthellaceae</taxon>
        <taxon>Berryella</taxon>
    </lineage>
</organism>
<gene>
    <name evidence="1" type="ORF">JI75_02410</name>
</gene>
<reference evidence="1 2" key="2">
    <citation type="journal article" date="2015" name="Genome Announc.">
        <title>Complete Genome Sequence of Coriobacteriaceae Strain 68-1-3, a Novel Mucus-Degrading Isolate from the Swine Intestinal Tract.</title>
        <authorList>
            <person name="Looft T."/>
            <person name="Bayles D.O."/>
            <person name="Alt D.P."/>
            <person name="Stanton T.B."/>
        </authorList>
    </citation>
    <scope>NUCLEOTIDE SEQUENCE [LARGE SCALE GENOMIC DNA]</scope>
    <source>
        <strain evidence="1 2">68-1-3</strain>
    </source>
</reference>
<evidence type="ECO:0000313" key="2">
    <source>
        <dbReference type="Proteomes" id="UP000031121"/>
    </source>
</evidence>
<dbReference type="EMBL" id="CP009302">
    <property type="protein sequence ID" value="AJC11696.1"/>
    <property type="molecule type" value="Genomic_DNA"/>
</dbReference>
<sequence length="116" mass="13000">MDRVPGYLIVYLLRIRRHSNEDGYLEKRAGSLSVDQAVYERSMLHEMQELHLIAYPDPKEIAIEDGDGLSWVPFPPEFILLARGKYLFTEIIADSLKWVAASALGAAIALVVSKLG</sequence>
<evidence type="ECO:0000313" key="1">
    <source>
        <dbReference type="EMBL" id="AJC11696.1"/>
    </source>
</evidence>
<dbReference type="RefSeq" id="WP_039688441.1">
    <property type="nucleotide sequence ID" value="NZ_CP009302.1"/>
</dbReference>